<organism evidence="2">
    <name type="scientific">Trichuris suis</name>
    <name type="common">pig whipworm</name>
    <dbReference type="NCBI Taxonomy" id="68888"/>
    <lineage>
        <taxon>Eukaryota</taxon>
        <taxon>Metazoa</taxon>
        <taxon>Ecdysozoa</taxon>
        <taxon>Nematoda</taxon>
        <taxon>Enoplea</taxon>
        <taxon>Dorylaimia</taxon>
        <taxon>Trichinellida</taxon>
        <taxon>Trichuridae</taxon>
        <taxon>Trichuris</taxon>
    </lineage>
</organism>
<proteinExistence type="predicted"/>
<feature type="signal peptide" evidence="1">
    <location>
        <begin position="1"/>
        <end position="18"/>
    </location>
</feature>
<feature type="chain" id="PRO_5001795986" evidence="1">
    <location>
        <begin position="19"/>
        <end position="495"/>
    </location>
</feature>
<dbReference type="Proteomes" id="UP000030758">
    <property type="component" value="Unassembled WGS sequence"/>
</dbReference>
<dbReference type="AlphaFoldDB" id="A0A085NL57"/>
<evidence type="ECO:0000313" key="2">
    <source>
        <dbReference type="EMBL" id="KFD70203.1"/>
    </source>
</evidence>
<keyword evidence="1" id="KW-0732">Signal</keyword>
<sequence>MNNLKVISFLLHFAVVSAVLLKRPGQNIATSSELQEPRMTIKNTDMDDLIKSILWKKQTLIDGFYAVRQDVYTIRQVETHVRIVFSIVTSVCHPAMPQLTMEDLYGKRCPTQRITRMWICRADIYEKDEKSSKALPKLSADDVDPKKPQPIVPERQDVLLLITLYLLEVASNSNGYYDKLQQVLSAQQIGAAYEVQFAVAPSMCDSTMRLSLEELYSPMCPTQKVSSWKLCKGKLYRVINYKPHITCAGSITTGKHEQITVSQNDLYSRHLLMENQKLKKLLQMSLDAQRVKFENSPAIIDAIYKATGEGAILNVEFSIAPACDAEQSTHARPAAAHGCNPKSRRRQLCTGDFETQKQIFTRLNCAQFFKPDLTVQENIERKKGLSTEMTMKFIREYLLGPNFKWHKPYAPRLQSIDSFIAHDFYVQTEFTLALTRCKRSEAISVAQLYSNKCKASEKRSKYHCTGKFNPVRETAHEVKCDKVKEQLKEHSNRVE</sequence>
<reference evidence="2" key="1">
    <citation type="journal article" date="2014" name="Nat. Genet.">
        <title>Genome and transcriptome of the porcine whipworm Trichuris suis.</title>
        <authorList>
            <person name="Jex A.R."/>
            <person name="Nejsum P."/>
            <person name="Schwarz E.M."/>
            <person name="Hu L."/>
            <person name="Young N.D."/>
            <person name="Hall R.S."/>
            <person name="Korhonen P.K."/>
            <person name="Liao S."/>
            <person name="Thamsborg S."/>
            <person name="Xia J."/>
            <person name="Xu P."/>
            <person name="Wang S."/>
            <person name="Scheerlinck J.P."/>
            <person name="Hofmann A."/>
            <person name="Sternberg P.W."/>
            <person name="Wang J."/>
            <person name="Gasser R.B."/>
        </authorList>
    </citation>
    <scope>NUCLEOTIDE SEQUENCE [LARGE SCALE GENOMIC DNA]</scope>
    <source>
        <strain evidence="2">DCEP-RM93F</strain>
    </source>
</reference>
<evidence type="ECO:0000256" key="1">
    <source>
        <dbReference type="SAM" id="SignalP"/>
    </source>
</evidence>
<accession>A0A085NL57</accession>
<name>A0A085NL57_9BILA</name>
<gene>
    <name evidence="2" type="ORF">M514_03290</name>
</gene>
<dbReference type="EMBL" id="KL367489">
    <property type="protein sequence ID" value="KFD70203.1"/>
    <property type="molecule type" value="Genomic_DNA"/>
</dbReference>
<protein>
    <submittedName>
        <fullName evidence="2">Uncharacterized protein</fullName>
    </submittedName>
</protein>